<gene>
    <name evidence="1" type="ORF">B0J13DRAFT_134630</name>
</gene>
<dbReference type="Proteomes" id="UP000717696">
    <property type="component" value="Unassembled WGS sequence"/>
</dbReference>
<proteinExistence type="predicted"/>
<comment type="caution">
    <text evidence="1">The sequence shown here is derived from an EMBL/GenBank/DDBJ whole genome shotgun (WGS) entry which is preliminary data.</text>
</comment>
<name>A0A9P9E4U8_9HYPO</name>
<dbReference type="EMBL" id="JAGMUU010000020">
    <property type="protein sequence ID" value="KAH7130001.1"/>
    <property type="molecule type" value="Genomic_DNA"/>
</dbReference>
<organism evidence="1 2">
    <name type="scientific">Dactylonectria estremocensis</name>
    <dbReference type="NCBI Taxonomy" id="1079267"/>
    <lineage>
        <taxon>Eukaryota</taxon>
        <taxon>Fungi</taxon>
        <taxon>Dikarya</taxon>
        <taxon>Ascomycota</taxon>
        <taxon>Pezizomycotina</taxon>
        <taxon>Sordariomycetes</taxon>
        <taxon>Hypocreomycetidae</taxon>
        <taxon>Hypocreales</taxon>
        <taxon>Nectriaceae</taxon>
        <taxon>Dactylonectria</taxon>
    </lineage>
</organism>
<accession>A0A9P9E4U8</accession>
<evidence type="ECO:0000313" key="2">
    <source>
        <dbReference type="Proteomes" id="UP000717696"/>
    </source>
</evidence>
<protein>
    <submittedName>
        <fullName evidence="1">Uncharacterized protein</fullName>
    </submittedName>
</protein>
<keyword evidence="2" id="KW-1185">Reference proteome</keyword>
<sequence>MHFVVVSVVVSIVTCILVSNLVSVVKSGCLSQISQLALVSFVKHSRLPCAAYNDDVQSRRNVTCHSSKSLERSTDPRTIYENISQCVSDGVWCHCGCV</sequence>
<evidence type="ECO:0000313" key="1">
    <source>
        <dbReference type="EMBL" id="KAH7130001.1"/>
    </source>
</evidence>
<dbReference type="AlphaFoldDB" id="A0A9P9E4U8"/>
<reference evidence="1" key="1">
    <citation type="journal article" date="2021" name="Nat. Commun.">
        <title>Genetic determinants of endophytism in the Arabidopsis root mycobiome.</title>
        <authorList>
            <person name="Mesny F."/>
            <person name="Miyauchi S."/>
            <person name="Thiergart T."/>
            <person name="Pickel B."/>
            <person name="Atanasova L."/>
            <person name="Karlsson M."/>
            <person name="Huettel B."/>
            <person name="Barry K.W."/>
            <person name="Haridas S."/>
            <person name="Chen C."/>
            <person name="Bauer D."/>
            <person name="Andreopoulos W."/>
            <person name="Pangilinan J."/>
            <person name="LaButti K."/>
            <person name="Riley R."/>
            <person name="Lipzen A."/>
            <person name="Clum A."/>
            <person name="Drula E."/>
            <person name="Henrissat B."/>
            <person name="Kohler A."/>
            <person name="Grigoriev I.V."/>
            <person name="Martin F.M."/>
            <person name="Hacquard S."/>
        </authorList>
    </citation>
    <scope>NUCLEOTIDE SEQUENCE</scope>
    <source>
        <strain evidence="1">MPI-CAGE-AT-0021</strain>
    </source>
</reference>